<proteinExistence type="predicted"/>
<feature type="transmembrane region" description="Helical" evidence="1">
    <location>
        <begin position="83"/>
        <end position="100"/>
    </location>
</feature>
<gene>
    <name evidence="2" type="ORF">AOC36_08810</name>
</gene>
<keyword evidence="1" id="KW-0812">Transmembrane</keyword>
<dbReference type="EMBL" id="CP013213">
    <property type="protein sequence ID" value="AMC94084.1"/>
    <property type="molecule type" value="Genomic_DNA"/>
</dbReference>
<evidence type="ECO:0000313" key="3">
    <source>
        <dbReference type="Proteomes" id="UP000063781"/>
    </source>
</evidence>
<name>A0A0X8H167_9FIRM</name>
<feature type="transmembrane region" description="Helical" evidence="1">
    <location>
        <begin position="20"/>
        <end position="42"/>
    </location>
</feature>
<dbReference type="Proteomes" id="UP000063781">
    <property type="component" value="Chromosome"/>
</dbReference>
<dbReference type="KEGG" id="erl:AOC36_08810"/>
<keyword evidence="1" id="KW-0472">Membrane</keyword>
<feature type="transmembrane region" description="Helical" evidence="1">
    <location>
        <begin position="54"/>
        <end position="76"/>
    </location>
</feature>
<dbReference type="STRING" id="1514105.AOC36_08810"/>
<reference evidence="2 3" key="1">
    <citation type="submission" date="2015-10" db="EMBL/GenBank/DDBJ databases">
        <title>Erysipelothrix larvae sp. LV19 isolated from the larval gut of the rhinoceros beetle, Trypoxylus dichotomus.</title>
        <authorList>
            <person name="Lim S."/>
            <person name="Kim B.-C."/>
        </authorList>
    </citation>
    <scope>NUCLEOTIDE SEQUENCE [LARGE SCALE GENOMIC DNA]</scope>
    <source>
        <strain evidence="2 3">LV19</strain>
    </source>
</reference>
<keyword evidence="1" id="KW-1133">Transmembrane helix</keyword>
<evidence type="ECO:0000256" key="1">
    <source>
        <dbReference type="SAM" id="Phobius"/>
    </source>
</evidence>
<dbReference type="AlphaFoldDB" id="A0A0X8H167"/>
<protein>
    <submittedName>
        <fullName evidence="2">Uncharacterized protein</fullName>
    </submittedName>
</protein>
<keyword evidence="3" id="KW-1185">Reference proteome</keyword>
<sequence length="132" mass="15329">MKVKYRDKLREFKKGTVSNILMIAGVFAIDLITVMLQITAAHNNNTNTETTQLILNWSLVTYIIIYALLLYAYINLNKGNFKLMRRLMLIIIAISIMNLLTFMYAGYVFSFILIVPILMLVYIQQKAKDFIH</sequence>
<evidence type="ECO:0000313" key="2">
    <source>
        <dbReference type="EMBL" id="AMC94084.1"/>
    </source>
</evidence>
<accession>A0A0X8H167</accession>
<organism evidence="2 3">
    <name type="scientific">Erysipelothrix larvae</name>
    <dbReference type="NCBI Taxonomy" id="1514105"/>
    <lineage>
        <taxon>Bacteria</taxon>
        <taxon>Bacillati</taxon>
        <taxon>Bacillota</taxon>
        <taxon>Erysipelotrichia</taxon>
        <taxon>Erysipelotrichales</taxon>
        <taxon>Erysipelotrichaceae</taxon>
        <taxon>Erysipelothrix</taxon>
    </lineage>
</organism>
<dbReference type="RefSeq" id="WP_067633454.1">
    <property type="nucleotide sequence ID" value="NZ_CP013213.1"/>
</dbReference>